<dbReference type="EMBL" id="CP016908">
    <property type="protein sequence ID" value="APS00781.1"/>
    <property type="molecule type" value="Genomic_DNA"/>
</dbReference>
<reference evidence="1 2" key="1">
    <citation type="submission" date="2016-08" db="EMBL/GenBank/DDBJ databases">
        <title>Identification and validation of antigenic proteins from Pajaroellobacter abortibovis using de-novo genome sequence assembly and reverse vaccinology.</title>
        <authorList>
            <person name="Welly B.T."/>
            <person name="Miller M.R."/>
            <person name="Stott J.L."/>
            <person name="Blanchard M.T."/>
            <person name="Islas-Trejo A.D."/>
            <person name="O'Rourke S.M."/>
            <person name="Young A.E."/>
            <person name="Medrano J.F."/>
            <person name="Van Eenennaam A.L."/>
        </authorList>
    </citation>
    <scope>NUCLEOTIDE SEQUENCE [LARGE SCALE GENOMIC DNA]</scope>
    <source>
        <strain evidence="1 2">BTF92-0548A/99-0131</strain>
    </source>
</reference>
<dbReference type="STRING" id="1882918.BCY86_08895"/>
<evidence type="ECO:0000313" key="1">
    <source>
        <dbReference type="EMBL" id="APS00781.1"/>
    </source>
</evidence>
<dbReference type="OrthoDB" id="9342847at2"/>
<organism evidence="1 2">
    <name type="scientific">Pajaroellobacter abortibovis</name>
    <dbReference type="NCBI Taxonomy" id="1882918"/>
    <lineage>
        <taxon>Bacteria</taxon>
        <taxon>Pseudomonadati</taxon>
        <taxon>Myxococcota</taxon>
        <taxon>Polyangia</taxon>
        <taxon>Polyangiales</taxon>
        <taxon>Polyangiaceae</taxon>
    </lineage>
</organism>
<protein>
    <submittedName>
        <fullName evidence="1">Uncharacterized protein</fullName>
    </submittedName>
</protein>
<dbReference type="RefSeq" id="WP_075277451.1">
    <property type="nucleotide sequence ID" value="NZ_CP016908.1"/>
</dbReference>
<dbReference type="Proteomes" id="UP000185544">
    <property type="component" value="Chromosome"/>
</dbReference>
<dbReference type="AlphaFoldDB" id="A0A1L6MYW3"/>
<sequence>MKWNSGNLITEVDIPVLLTGQRIVIEHSPDSPEVKKIPATRLVPPSLTLADRALIGACRNHGLCIDENAPEINITHA</sequence>
<name>A0A1L6MYW3_9BACT</name>
<evidence type="ECO:0000313" key="2">
    <source>
        <dbReference type="Proteomes" id="UP000185544"/>
    </source>
</evidence>
<gene>
    <name evidence="1" type="ORF">BCY86_08895</name>
</gene>
<proteinExistence type="predicted"/>
<dbReference type="KEGG" id="pabo:BCY86_08895"/>
<accession>A0A1L6MYW3</accession>
<keyword evidence="2" id="KW-1185">Reference proteome</keyword>